<dbReference type="GO" id="GO:0050661">
    <property type="term" value="F:NADP binding"/>
    <property type="evidence" value="ECO:0007669"/>
    <property type="project" value="UniProtKB-UniRule"/>
</dbReference>
<name>A0A7W9U2I0_9BURK</name>
<feature type="binding site" evidence="6">
    <location>
        <position position="137"/>
    </location>
    <ligand>
        <name>NAD(+)</name>
        <dbReference type="ChEBI" id="CHEBI:57540"/>
    </ligand>
</feature>
<feature type="binding site" evidence="6">
    <location>
        <position position="203"/>
    </location>
    <ligand>
        <name>NAD(+)</name>
        <dbReference type="ChEBI" id="CHEBI:57540"/>
    </ligand>
</feature>
<dbReference type="PANTHER" id="PTHR31873:SF6">
    <property type="entry name" value="ASPARTATE DEHYDROGENASE DOMAIN-CONTAINING PROTEIN"/>
    <property type="match status" value="1"/>
</dbReference>
<keyword evidence="2 6" id="KW-0662">Pyridine nucleotide biosynthesis</keyword>
<evidence type="ECO:0000256" key="3">
    <source>
        <dbReference type="ARBA" id="ARBA00022857"/>
    </source>
</evidence>
<comment type="similarity">
    <text evidence="1 6">Belongs to the L-aspartate dehydrogenase family.</text>
</comment>
<dbReference type="UniPathway" id="UPA00253">
    <property type="reaction ID" value="UER00456"/>
</dbReference>
<feature type="domain" description="Aspartate dehydrogenase" evidence="7">
    <location>
        <begin position="181"/>
        <end position="268"/>
    </location>
</feature>
<evidence type="ECO:0000256" key="4">
    <source>
        <dbReference type="ARBA" id="ARBA00023002"/>
    </source>
</evidence>
<evidence type="ECO:0000256" key="2">
    <source>
        <dbReference type="ARBA" id="ARBA00022642"/>
    </source>
</evidence>
<dbReference type="Proteomes" id="UP000571554">
    <property type="component" value="Unassembled WGS sequence"/>
</dbReference>
<organism evidence="9 10">
    <name type="scientific">Paraburkholderia bannensis</name>
    <dbReference type="NCBI Taxonomy" id="765414"/>
    <lineage>
        <taxon>Bacteria</taxon>
        <taxon>Pseudomonadati</taxon>
        <taxon>Pseudomonadota</taxon>
        <taxon>Betaproteobacteria</taxon>
        <taxon>Burkholderiales</taxon>
        <taxon>Burkholderiaceae</taxon>
        <taxon>Paraburkholderia</taxon>
    </lineage>
</organism>
<dbReference type="Pfam" id="PF01958">
    <property type="entry name" value="Asp_DH_C"/>
    <property type="match status" value="1"/>
</dbReference>
<dbReference type="GO" id="GO:0016639">
    <property type="term" value="F:oxidoreductase activity, acting on the CH-NH2 group of donors, NAD or NADP as acceptor"/>
    <property type="evidence" value="ECO:0007669"/>
    <property type="project" value="UniProtKB-UniRule"/>
</dbReference>
<dbReference type="SUPFAM" id="SSF55347">
    <property type="entry name" value="Glyceraldehyde-3-phosphate dehydrogenase-like, C-terminal domain"/>
    <property type="match status" value="1"/>
</dbReference>
<gene>
    <name evidence="6" type="primary">nadX</name>
    <name evidence="9" type="ORF">F4827_005712</name>
</gene>
<dbReference type="Pfam" id="PF03447">
    <property type="entry name" value="NAD_binding_3"/>
    <property type="match status" value="1"/>
</dbReference>
<sequence length="280" mass="29302">MRNGYGGQAAHAQHAPIDIAMIGFGAIGQTVYRAVAADPLVHVSHVIVPEHHADEVRKQVDSSVEVVSSVSLLSSKPQFALECAGHAALVDHVVPLLQSGTDCAVASIGALSDLDLLERLSLAADEGDATLTLLSGAIGGIDALSAARLGGLDEVLYTGRKPPLGWLDTPAEKVCDLRTLAKEQVIFEGSAREAARLFPKNANVAATIALAGLGLDQTTVRLIADPAVERNVHRIVARGAFGEMSLEMCGKPLPDNPKTSALTAYSAIRALRNRAARCVI</sequence>
<feature type="domain" description="Aspartate/homoserine dehydrogenase NAD-binding" evidence="8">
    <location>
        <begin position="23"/>
        <end position="131"/>
    </location>
</feature>
<dbReference type="InterPro" id="IPR011182">
    <property type="entry name" value="L-Asp_DH"/>
</dbReference>
<evidence type="ECO:0000259" key="7">
    <source>
        <dbReference type="Pfam" id="PF01958"/>
    </source>
</evidence>
<evidence type="ECO:0000313" key="9">
    <source>
        <dbReference type="EMBL" id="MBB6105842.1"/>
    </source>
</evidence>
<dbReference type="SUPFAM" id="SSF51735">
    <property type="entry name" value="NAD(P)-binding Rossmann-fold domains"/>
    <property type="match status" value="1"/>
</dbReference>
<dbReference type="InterPro" id="IPR002811">
    <property type="entry name" value="Asp_DH"/>
</dbReference>
<keyword evidence="5 6" id="KW-0520">NAD</keyword>
<accession>A0A7W9U2I0</accession>
<comment type="pathway">
    <text evidence="6">Cofactor biosynthesis; NAD(+) biosynthesis; iminoaspartate from L-aspartate (dehydrogenase route): step 1/1.</text>
</comment>
<comment type="function">
    <text evidence="6">Specifically catalyzes the NAD or NADP-dependent dehydrogenation of L-aspartate to iminoaspartate.</text>
</comment>
<comment type="catalytic activity">
    <reaction evidence="6">
        <text>L-aspartate + NADP(+) + H2O = oxaloacetate + NH4(+) + NADPH + H(+)</text>
        <dbReference type="Rhea" id="RHEA:11784"/>
        <dbReference type="ChEBI" id="CHEBI:15377"/>
        <dbReference type="ChEBI" id="CHEBI:15378"/>
        <dbReference type="ChEBI" id="CHEBI:16452"/>
        <dbReference type="ChEBI" id="CHEBI:28938"/>
        <dbReference type="ChEBI" id="CHEBI:29991"/>
        <dbReference type="ChEBI" id="CHEBI:57783"/>
        <dbReference type="ChEBI" id="CHEBI:58349"/>
        <dbReference type="EC" id="1.4.1.21"/>
    </reaction>
</comment>
<dbReference type="GO" id="GO:0009435">
    <property type="term" value="P:NAD+ biosynthetic process"/>
    <property type="evidence" value="ECO:0007669"/>
    <property type="project" value="UniProtKB-UniRule"/>
</dbReference>
<keyword evidence="10" id="KW-1185">Reference proteome</keyword>
<evidence type="ECO:0000256" key="5">
    <source>
        <dbReference type="ARBA" id="ARBA00023027"/>
    </source>
</evidence>
<comment type="catalytic activity">
    <reaction evidence="6">
        <text>L-aspartate + NAD(+) + H2O = oxaloacetate + NH4(+) + NADH + H(+)</text>
        <dbReference type="Rhea" id="RHEA:11788"/>
        <dbReference type="ChEBI" id="CHEBI:15377"/>
        <dbReference type="ChEBI" id="CHEBI:15378"/>
        <dbReference type="ChEBI" id="CHEBI:16452"/>
        <dbReference type="ChEBI" id="CHEBI:28938"/>
        <dbReference type="ChEBI" id="CHEBI:29991"/>
        <dbReference type="ChEBI" id="CHEBI:57540"/>
        <dbReference type="ChEBI" id="CHEBI:57945"/>
        <dbReference type="EC" id="1.4.1.21"/>
    </reaction>
</comment>
<dbReference type="PIRSF" id="PIRSF005227">
    <property type="entry name" value="Asp_dh_NAD_syn"/>
    <property type="match status" value="1"/>
</dbReference>
<reference evidence="9 10" key="1">
    <citation type="submission" date="2020-08" db="EMBL/GenBank/DDBJ databases">
        <title>Above-ground endophytic microbial communities from plants in different locations in the United States.</title>
        <authorList>
            <person name="Frank C."/>
        </authorList>
    </citation>
    <scope>NUCLEOTIDE SEQUENCE [LARGE SCALE GENOMIC DNA]</scope>
    <source>
        <strain evidence="9 10">WP4_2_2</strain>
    </source>
</reference>
<dbReference type="EC" id="1.4.1.21" evidence="6"/>
<dbReference type="NCBIfam" id="NF009827">
    <property type="entry name" value="PRK13303.1-2"/>
    <property type="match status" value="1"/>
</dbReference>
<dbReference type="InterPro" id="IPR005106">
    <property type="entry name" value="Asp/hSer_DH_NAD-bd"/>
</dbReference>
<keyword evidence="4 6" id="KW-0560">Oxidoreductase</keyword>
<evidence type="ECO:0000259" key="8">
    <source>
        <dbReference type="Pfam" id="PF03447"/>
    </source>
</evidence>
<dbReference type="AlphaFoldDB" id="A0A7W9U2I0"/>
<proteinExistence type="inferred from homology"/>
<dbReference type="Gene3D" id="3.40.50.720">
    <property type="entry name" value="NAD(P)-binding Rossmann-like Domain"/>
    <property type="match status" value="1"/>
</dbReference>
<feature type="active site" evidence="6">
    <location>
        <position position="233"/>
    </location>
</feature>
<dbReference type="NCBIfam" id="NF009828">
    <property type="entry name" value="PRK13303.1-3"/>
    <property type="match status" value="1"/>
</dbReference>
<dbReference type="InterPro" id="IPR036291">
    <property type="entry name" value="NAD(P)-bd_dom_sf"/>
</dbReference>
<evidence type="ECO:0000256" key="1">
    <source>
        <dbReference type="ARBA" id="ARBA00008331"/>
    </source>
</evidence>
<keyword evidence="3 6" id="KW-0521">NADP</keyword>
<dbReference type="EMBL" id="JACHBW010000020">
    <property type="protein sequence ID" value="MBB6105842.1"/>
    <property type="molecule type" value="Genomic_DNA"/>
</dbReference>
<evidence type="ECO:0000256" key="6">
    <source>
        <dbReference type="HAMAP-Rule" id="MF_01265"/>
    </source>
</evidence>
<dbReference type="Gene3D" id="3.30.360.10">
    <property type="entry name" value="Dihydrodipicolinate Reductase, domain 2"/>
    <property type="match status" value="1"/>
</dbReference>
<dbReference type="GO" id="GO:0051287">
    <property type="term" value="F:NAD binding"/>
    <property type="evidence" value="ECO:0007669"/>
    <property type="project" value="UniProtKB-UniRule"/>
</dbReference>
<dbReference type="GO" id="GO:0033735">
    <property type="term" value="F:aspartate dehydrogenase [NAD(P)+] activity"/>
    <property type="evidence" value="ECO:0007669"/>
    <property type="project" value="UniProtKB-EC"/>
</dbReference>
<dbReference type="NCBIfam" id="NF009826">
    <property type="entry name" value="PRK13303.1-1"/>
    <property type="match status" value="1"/>
</dbReference>
<dbReference type="RefSeq" id="WP_183729522.1">
    <property type="nucleotide sequence ID" value="NZ_JACHBW010000020.1"/>
</dbReference>
<dbReference type="PANTHER" id="PTHR31873">
    <property type="entry name" value="L-ASPARTATE DEHYDROGENASE-RELATED"/>
    <property type="match status" value="1"/>
</dbReference>
<protein>
    <recommendedName>
        <fullName evidence="6">L-aspartate dehydrogenase</fullName>
        <ecNumber evidence="6">1.4.1.21</ecNumber>
    </recommendedName>
</protein>
<comment type="miscellaneous">
    <text evidence="6">The iminoaspartate product is unstable in aqueous solution and can decompose to oxaloacetate and ammonia.</text>
</comment>
<comment type="caution">
    <text evidence="9">The sequence shown here is derived from an EMBL/GenBank/DDBJ whole genome shotgun (WGS) entry which is preliminary data.</text>
</comment>
<evidence type="ECO:0000313" key="10">
    <source>
        <dbReference type="Proteomes" id="UP000571554"/>
    </source>
</evidence>
<dbReference type="HAMAP" id="MF_01265">
    <property type="entry name" value="NadX"/>
    <property type="match status" value="1"/>
</dbReference>
<dbReference type="InterPro" id="IPR020626">
    <property type="entry name" value="Asp_DH_prok"/>
</dbReference>